<proteinExistence type="predicted"/>
<comment type="caution">
    <text evidence="3">The sequence shown here is derived from an EMBL/GenBank/DDBJ whole genome shotgun (WGS) entry which is preliminary data.</text>
</comment>
<dbReference type="Proteomes" id="UP000518892">
    <property type="component" value="Unassembled WGS sequence"/>
</dbReference>
<dbReference type="InterPro" id="IPR029068">
    <property type="entry name" value="Glyas_Bleomycin-R_OHBP_Dase"/>
</dbReference>
<gene>
    <name evidence="3" type="ORF">FHR97_003300</name>
</gene>
<feature type="region of interest" description="Disordered" evidence="1">
    <location>
        <begin position="127"/>
        <end position="147"/>
    </location>
</feature>
<reference evidence="3 4" key="1">
    <citation type="submission" date="2020-08" db="EMBL/GenBank/DDBJ databases">
        <title>Genomic Encyclopedia of Type Strains, Phase III (KMG-III): the genomes of soil and plant-associated and newly described type strains.</title>
        <authorList>
            <person name="Whitman W."/>
        </authorList>
    </citation>
    <scope>NUCLEOTIDE SEQUENCE [LARGE SCALE GENOMIC DNA]</scope>
    <source>
        <strain evidence="3 4">CECT 7744</strain>
    </source>
</reference>
<accession>A0A7W5EWT6</accession>
<keyword evidence="3" id="KW-0223">Dioxygenase</keyword>
<evidence type="ECO:0000259" key="2">
    <source>
        <dbReference type="PROSITE" id="PS51819"/>
    </source>
</evidence>
<dbReference type="EMBL" id="JACHXR010000012">
    <property type="protein sequence ID" value="MBB3232432.1"/>
    <property type="molecule type" value="Genomic_DNA"/>
</dbReference>
<organism evidence="3 4">
    <name type="scientific">Halomonas stenophila</name>
    <dbReference type="NCBI Taxonomy" id="795312"/>
    <lineage>
        <taxon>Bacteria</taxon>
        <taxon>Pseudomonadati</taxon>
        <taxon>Pseudomonadota</taxon>
        <taxon>Gammaproteobacteria</taxon>
        <taxon>Oceanospirillales</taxon>
        <taxon>Halomonadaceae</taxon>
        <taxon>Halomonas</taxon>
    </lineage>
</organism>
<sequence>MIDHTGIGVADVARSAAFYDAALGALGLRRVMQLPETDGSDAVGYGVDYPVFWIDRFHPHGVKQHIAFMAQTRAEVDAFHAAALKAGGTDNGSPGLRDTAKDYPPGYYAAFVLDPDGNNMEAVVRESASITSSIHSREGAGSRSTRG</sequence>
<dbReference type="Gene3D" id="3.10.180.10">
    <property type="entry name" value="2,3-Dihydroxybiphenyl 1,2-Dioxygenase, domain 1"/>
    <property type="match status" value="1"/>
</dbReference>
<keyword evidence="3" id="KW-0560">Oxidoreductase</keyword>
<dbReference type="GO" id="GO:0016829">
    <property type="term" value="F:lyase activity"/>
    <property type="evidence" value="ECO:0007669"/>
    <property type="project" value="UniProtKB-KW"/>
</dbReference>
<dbReference type="InterPro" id="IPR004360">
    <property type="entry name" value="Glyas_Fos-R_dOase_dom"/>
</dbReference>
<dbReference type="GO" id="GO:0051213">
    <property type="term" value="F:dioxygenase activity"/>
    <property type="evidence" value="ECO:0007669"/>
    <property type="project" value="UniProtKB-KW"/>
</dbReference>
<dbReference type="PANTHER" id="PTHR35006">
    <property type="entry name" value="GLYOXALASE FAMILY PROTEIN (AFU_ORTHOLOGUE AFUA_5G14830)"/>
    <property type="match status" value="1"/>
</dbReference>
<dbReference type="RefSeq" id="WP_183384875.1">
    <property type="nucleotide sequence ID" value="NZ_JACHXR010000012.1"/>
</dbReference>
<dbReference type="InterPro" id="IPR037523">
    <property type="entry name" value="VOC_core"/>
</dbReference>
<dbReference type="PANTHER" id="PTHR35006:SF2">
    <property type="entry name" value="GLYOXALASE FAMILY PROTEIN (AFU_ORTHOLOGUE AFUA_5G14830)"/>
    <property type="match status" value="1"/>
</dbReference>
<dbReference type="Pfam" id="PF00903">
    <property type="entry name" value="Glyoxalase"/>
    <property type="match status" value="1"/>
</dbReference>
<evidence type="ECO:0000256" key="1">
    <source>
        <dbReference type="SAM" id="MobiDB-lite"/>
    </source>
</evidence>
<feature type="domain" description="VOC" evidence="2">
    <location>
        <begin position="1"/>
        <end position="125"/>
    </location>
</feature>
<dbReference type="AlphaFoldDB" id="A0A7W5EWT6"/>
<protein>
    <submittedName>
        <fullName evidence="3">Catechol 2,3-dioxygenase-like lactoylglutathione lyase family enzyme</fullName>
    </submittedName>
</protein>
<dbReference type="SUPFAM" id="SSF54593">
    <property type="entry name" value="Glyoxalase/Bleomycin resistance protein/Dihydroxybiphenyl dioxygenase"/>
    <property type="match status" value="1"/>
</dbReference>
<dbReference type="CDD" id="cd07262">
    <property type="entry name" value="VOC_like"/>
    <property type="match status" value="1"/>
</dbReference>
<keyword evidence="3" id="KW-0456">Lyase</keyword>
<evidence type="ECO:0000313" key="3">
    <source>
        <dbReference type="EMBL" id="MBB3232432.1"/>
    </source>
</evidence>
<name>A0A7W5EWT6_9GAMM</name>
<evidence type="ECO:0000313" key="4">
    <source>
        <dbReference type="Proteomes" id="UP000518892"/>
    </source>
</evidence>
<dbReference type="PROSITE" id="PS51819">
    <property type="entry name" value="VOC"/>
    <property type="match status" value="1"/>
</dbReference>
<keyword evidence="4" id="KW-1185">Reference proteome</keyword>